<keyword evidence="2" id="KW-0472">Membrane</keyword>
<keyword evidence="2" id="KW-1133">Transmembrane helix</keyword>
<accession>A0AAN6SBV1</accession>
<feature type="transmembrane region" description="Helical" evidence="2">
    <location>
        <begin position="7"/>
        <end position="25"/>
    </location>
</feature>
<comment type="caution">
    <text evidence="3">The sequence shown here is derived from an EMBL/GenBank/DDBJ whole genome shotgun (WGS) entry which is preliminary data.</text>
</comment>
<name>A0AAN6SBV1_9PEZI</name>
<sequence>MCQAARWSSITLVSVGMLVVLGHWYTGKLVLDNGWNNLRCSFLPGKEPLGGESTGRRGLQNDEHHIASDWTRTCS</sequence>
<evidence type="ECO:0000313" key="4">
    <source>
        <dbReference type="Proteomes" id="UP001303222"/>
    </source>
</evidence>
<keyword evidence="2" id="KW-0812">Transmembrane</keyword>
<protein>
    <submittedName>
        <fullName evidence="3">Uncharacterized protein</fullName>
    </submittedName>
</protein>
<keyword evidence="4" id="KW-1185">Reference proteome</keyword>
<proteinExistence type="predicted"/>
<gene>
    <name evidence="3" type="ORF">QBC32DRAFT_354248</name>
</gene>
<organism evidence="3 4">
    <name type="scientific">Pseudoneurospora amorphoporcata</name>
    <dbReference type="NCBI Taxonomy" id="241081"/>
    <lineage>
        <taxon>Eukaryota</taxon>
        <taxon>Fungi</taxon>
        <taxon>Dikarya</taxon>
        <taxon>Ascomycota</taxon>
        <taxon>Pezizomycotina</taxon>
        <taxon>Sordariomycetes</taxon>
        <taxon>Sordariomycetidae</taxon>
        <taxon>Sordariales</taxon>
        <taxon>Sordariaceae</taxon>
        <taxon>Pseudoneurospora</taxon>
    </lineage>
</organism>
<feature type="region of interest" description="Disordered" evidence="1">
    <location>
        <begin position="51"/>
        <end position="75"/>
    </location>
</feature>
<dbReference type="AlphaFoldDB" id="A0AAN6SBV1"/>
<dbReference type="EMBL" id="MU859348">
    <property type="protein sequence ID" value="KAK3947463.1"/>
    <property type="molecule type" value="Genomic_DNA"/>
</dbReference>
<evidence type="ECO:0000313" key="3">
    <source>
        <dbReference type="EMBL" id="KAK3947463.1"/>
    </source>
</evidence>
<evidence type="ECO:0000256" key="2">
    <source>
        <dbReference type="SAM" id="Phobius"/>
    </source>
</evidence>
<reference evidence="3" key="1">
    <citation type="journal article" date="2023" name="Mol. Phylogenet. Evol.">
        <title>Genome-scale phylogeny and comparative genomics of the fungal order Sordariales.</title>
        <authorList>
            <person name="Hensen N."/>
            <person name="Bonometti L."/>
            <person name="Westerberg I."/>
            <person name="Brannstrom I.O."/>
            <person name="Guillou S."/>
            <person name="Cros-Aarteil S."/>
            <person name="Calhoun S."/>
            <person name="Haridas S."/>
            <person name="Kuo A."/>
            <person name="Mondo S."/>
            <person name="Pangilinan J."/>
            <person name="Riley R."/>
            <person name="LaButti K."/>
            <person name="Andreopoulos B."/>
            <person name="Lipzen A."/>
            <person name="Chen C."/>
            <person name="Yan M."/>
            <person name="Daum C."/>
            <person name="Ng V."/>
            <person name="Clum A."/>
            <person name="Steindorff A."/>
            <person name="Ohm R.A."/>
            <person name="Martin F."/>
            <person name="Silar P."/>
            <person name="Natvig D.O."/>
            <person name="Lalanne C."/>
            <person name="Gautier V."/>
            <person name="Ament-Velasquez S.L."/>
            <person name="Kruys A."/>
            <person name="Hutchinson M.I."/>
            <person name="Powell A.J."/>
            <person name="Barry K."/>
            <person name="Miller A.N."/>
            <person name="Grigoriev I.V."/>
            <person name="Debuchy R."/>
            <person name="Gladieux P."/>
            <person name="Hiltunen Thoren M."/>
            <person name="Johannesson H."/>
        </authorList>
    </citation>
    <scope>NUCLEOTIDE SEQUENCE</scope>
    <source>
        <strain evidence="3">CBS 626.80</strain>
    </source>
</reference>
<evidence type="ECO:0000256" key="1">
    <source>
        <dbReference type="SAM" id="MobiDB-lite"/>
    </source>
</evidence>
<reference evidence="3" key="2">
    <citation type="submission" date="2023-06" db="EMBL/GenBank/DDBJ databases">
        <authorList>
            <consortium name="Lawrence Berkeley National Laboratory"/>
            <person name="Mondo S.J."/>
            <person name="Hensen N."/>
            <person name="Bonometti L."/>
            <person name="Westerberg I."/>
            <person name="Brannstrom I.O."/>
            <person name="Guillou S."/>
            <person name="Cros-Aarteil S."/>
            <person name="Calhoun S."/>
            <person name="Haridas S."/>
            <person name="Kuo A."/>
            <person name="Pangilinan J."/>
            <person name="Riley R."/>
            <person name="Labutti K."/>
            <person name="Andreopoulos B."/>
            <person name="Lipzen A."/>
            <person name="Chen C."/>
            <person name="Yanf M."/>
            <person name="Daum C."/>
            <person name="Ng V."/>
            <person name="Clum A."/>
            <person name="Steindorff A."/>
            <person name="Ohm R."/>
            <person name="Martin F."/>
            <person name="Silar P."/>
            <person name="Natvig D."/>
            <person name="Lalanne C."/>
            <person name="Gautier V."/>
            <person name="Ament-Velasquez S.L."/>
            <person name="Kruys A."/>
            <person name="Hutchinson M.I."/>
            <person name="Powell A.J."/>
            <person name="Barry K."/>
            <person name="Miller A.N."/>
            <person name="Grigoriev I.V."/>
            <person name="Debuchy R."/>
            <person name="Gladieux P."/>
            <person name="Thoren M.H."/>
            <person name="Johannesson H."/>
        </authorList>
    </citation>
    <scope>NUCLEOTIDE SEQUENCE</scope>
    <source>
        <strain evidence="3">CBS 626.80</strain>
    </source>
</reference>
<dbReference type="Proteomes" id="UP001303222">
    <property type="component" value="Unassembled WGS sequence"/>
</dbReference>